<protein>
    <recommendedName>
        <fullName evidence="14">Leucine-rich repeat-containing N-terminal plant-type domain-containing protein</fullName>
    </recommendedName>
</protein>
<evidence type="ECO:0000256" key="7">
    <source>
        <dbReference type="ARBA" id="ARBA00022989"/>
    </source>
</evidence>
<dbReference type="Proteomes" id="UP000077755">
    <property type="component" value="Chromosome 3"/>
</dbReference>
<evidence type="ECO:0000256" key="8">
    <source>
        <dbReference type="ARBA" id="ARBA00023136"/>
    </source>
</evidence>
<evidence type="ECO:0000256" key="4">
    <source>
        <dbReference type="ARBA" id="ARBA00022614"/>
    </source>
</evidence>
<gene>
    <name evidence="12" type="ORF">DCAR_0310036</name>
</gene>
<dbReference type="PANTHER" id="PTHR27004:SF447">
    <property type="entry name" value="RECEPTOR LIKE PROTEIN 30-LIKE"/>
    <property type="match status" value="1"/>
</dbReference>
<evidence type="ECO:0000256" key="5">
    <source>
        <dbReference type="ARBA" id="ARBA00022692"/>
    </source>
</evidence>
<dbReference type="GO" id="GO:0005886">
    <property type="term" value="C:plasma membrane"/>
    <property type="evidence" value="ECO:0007669"/>
    <property type="project" value="UniProtKB-SubCell"/>
</dbReference>
<keyword evidence="7 11" id="KW-1133">Transmembrane helix</keyword>
<keyword evidence="6" id="KW-0677">Repeat</keyword>
<keyword evidence="3" id="KW-1003">Cell membrane</keyword>
<evidence type="ECO:0000256" key="10">
    <source>
        <dbReference type="ARBA" id="ARBA00023180"/>
    </source>
</evidence>
<dbReference type="AlphaFoldDB" id="A0AAF0WLI1"/>
<dbReference type="EMBL" id="CP093345">
    <property type="protein sequence ID" value="WOG90791.1"/>
    <property type="molecule type" value="Genomic_DNA"/>
</dbReference>
<evidence type="ECO:0000256" key="6">
    <source>
        <dbReference type="ARBA" id="ARBA00022737"/>
    </source>
</evidence>
<evidence type="ECO:0000256" key="1">
    <source>
        <dbReference type="ARBA" id="ARBA00004251"/>
    </source>
</evidence>
<dbReference type="PANTHER" id="PTHR27004">
    <property type="entry name" value="RECEPTOR-LIKE PROTEIN 12 ISOFORM X1"/>
    <property type="match status" value="1"/>
</dbReference>
<dbReference type="PRINTS" id="PR00019">
    <property type="entry name" value="LEURICHRPT"/>
</dbReference>
<feature type="transmembrane region" description="Helical" evidence="11">
    <location>
        <begin position="302"/>
        <end position="324"/>
    </location>
</feature>
<comment type="similarity">
    <text evidence="2">Belongs to the RLP family.</text>
</comment>
<dbReference type="Pfam" id="PF13855">
    <property type="entry name" value="LRR_8"/>
    <property type="match status" value="1"/>
</dbReference>
<dbReference type="Pfam" id="PF00560">
    <property type="entry name" value="LRR_1"/>
    <property type="match status" value="3"/>
</dbReference>
<keyword evidence="8 11" id="KW-0472">Membrane</keyword>
<keyword evidence="4" id="KW-0433">Leucine-rich repeat</keyword>
<organism evidence="12 13">
    <name type="scientific">Daucus carota subsp. sativus</name>
    <name type="common">Carrot</name>
    <dbReference type="NCBI Taxonomy" id="79200"/>
    <lineage>
        <taxon>Eukaryota</taxon>
        <taxon>Viridiplantae</taxon>
        <taxon>Streptophyta</taxon>
        <taxon>Embryophyta</taxon>
        <taxon>Tracheophyta</taxon>
        <taxon>Spermatophyta</taxon>
        <taxon>Magnoliopsida</taxon>
        <taxon>eudicotyledons</taxon>
        <taxon>Gunneridae</taxon>
        <taxon>Pentapetalae</taxon>
        <taxon>asterids</taxon>
        <taxon>campanulids</taxon>
        <taxon>Apiales</taxon>
        <taxon>Apiaceae</taxon>
        <taxon>Apioideae</taxon>
        <taxon>Scandiceae</taxon>
        <taxon>Daucinae</taxon>
        <taxon>Daucus</taxon>
        <taxon>Daucus sect. Daucus</taxon>
    </lineage>
</organism>
<reference evidence="12" key="2">
    <citation type="submission" date="2022-03" db="EMBL/GenBank/DDBJ databases">
        <title>Draft title - Genomic analysis of global carrot germplasm unveils the trajectory of domestication and the origin of high carotenoid orange carrot.</title>
        <authorList>
            <person name="Iorizzo M."/>
            <person name="Ellison S."/>
            <person name="Senalik D."/>
            <person name="Macko-Podgorni A."/>
            <person name="Grzebelus D."/>
            <person name="Bostan H."/>
            <person name="Rolling W."/>
            <person name="Curaba J."/>
            <person name="Simon P."/>
        </authorList>
    </citation>
    <scope>NUCLEOTIDE SEQUENCE</scope>
    <source>
        <tissue evidence="12">Leaf</tissue>
    </source>
</reference>
<keyword evidence="9" id="KW-0675">Receptor</keyword>
<accession>A0AAF0WLI1</accession>
<dbReference type="FunFam" id="3.80.10.10:FF:000111">
    <property type="entry name" value="LRR receptor-like serine/threonine-protein kinase ERECTA"/>
    <property type="match status" value="1"/>
</dbReference>
<dbReference type="Gene3D" id="3.80.10.10">
    <property type="entry name" value="Ribonuclease Inhibitor"/>
    <property type="match status" value="1"/>
</dbReference>
<evidence type="ECO:0000256" key="9">
    <source>
        <dbReference type="ARBA" id="ARBA00023170"/>
    </source>
</evidence>
<dbReference type="InterPro" id="IPR032675">
    <property type="entry name" value="LRR_dom_sf"/>
</dbReference>
<evidence type="ECO:0000256" key="11">
    <source>
        <dbReference type="SAM" id="Phobius"/>
    </source>
</evidence>
<evidence type="ECO:0000256" key="3">
    <source>
        <dbReference type="ARBA" id="ARBA00022475"/>
    </source>
</evidence>
<dbReference type="InterPro" id="IPR001611">
    <property type="entry name" value="Leu-rich_rpt"/>
</dbReference>
<evidence type="ECO:0000256" key="2">
    <source>
        <dbReference type="ARBA" id="ARBA00009592"/>
    </source>
</evidence>
<dbReference type="FunFam" id="3.80.10.10:FF:000383">
    <property type="entry name" value="Leucine-rich repeat receptor protein kinase EMS1"/>
    <property type="match status" value="1"/>
</dbReference>
<keyword evidence="10" id="KW-0325">Glycoprotein</keyword>
<dbReference type="SUPFAM" id="SSF52058">
    <property type="entry name" value="L domain-like"/>
    <property type="match status" value="1"/>
</dbReference>
<evidence type="ECO:0000313" key="12">
    <source>
        <dbReference type="EMBL" id="WOG90791.1"/>
    </source>
</evidence>
<proteinExistence type="inferred from homology"/>
<keyword evidence="5 11" id="KW-0812">Transmembrane</keyword>
<evidence type="ECO:0000313" key="13">
    <source>
        <dbReference type="Proteomes" id="UP000077755"/>
    </source>
</evidence>
<comment type="subcellular location">
    <subcellularLocation>
        <location evidence="1">Cell membrane</location>
        <topology evidence="1">Single-pass type I membrane protein</topology>
    </subcellularLocation>
</comment>
<keyword evidence="13" id="KW-1185">Reference proteome</keyword>
<name>A0AAF0WLI1_DAUCS</name>
<evidence type="ECO:0008006" key="14">
    <source>
        <dbReference type="Google" id="ProtNLM"/>
    </source>
</evidence>
<sequence>MYPKGCDLKVMDLSQNQLTGEVPKSLSNCKMLQILDLSKNKMNQTFPAWLGSLPRLQVLLLHSNMFHGEIGSPRNPSEFPRLCIINLSHNFFTGALPVNYIQIWNAMKAFRTNMEPYIKTGLNFEKKIGFYTVTYNFTYYSSMILTNKGVETEYQKILNIFTAIDLSSNKFTGKIPKSLGSLVALQLLDLSNNNLIGPIPLSLGNLTQLESLDLSQNKLSGVIPDQLAAQLNFLAYFNVSQNLLRGQIPQGPQFRTFDNNSYMENSGLCGFPLSKNCETLQLPPDDSDDDSGEDKFPSGFDWLFIFAGLGSGLVVGFVMGNILMDRQPWLIRGIVQKFGRTQKKTRMQERQIFRA</sequence>
<reference evidence="12" key="1">
    <citation type="journal article" date="2016" name="Nat. Genet.">
        <title>A high-quality carrot genome assembly provides new insights into carotenoid accumulation and asterid genome evolution.</title>
        <authorList>
            <person name="Iorizzo M."/>
            <person name="Ellison S."/>
            <person name="Senalik D."/>
            <person name="Zeng P."/>
            <person name="Satapoomin P."/>
            <person name="Huang J."/>
            <person name="Bowman M."/>
            <person name="Iovene M."/>
            <person name="Sanseverino W."/>
            <person name="Cavagnaro P."/>
            <person name="Yildiz M."/>
            <person name="Macko-Podgorni A."/>
            <person name="Moranska E."/>
            <person name="Grzebelus E."/>
            <person name="Grzebelus D."/>
            <person name="Ashrafi H."/>
            <person name="Zheng Z."/>
            <person name="Cheng S."/>
            <person name="Spooner D."/>
            <person name="Van Deynze A."/>
            <person name="Simon P."/>
        </authorList>
    </citation>
    <scope>NUCLEOTIDE SEQUENCE</scope>
    <source>
        <tissue evidence="12">Leaf</tissue>
    </source>
</reference>